<keyword evidence="7" id="KW-1003">Cell membrane</keyword>
<protein>
    <recommendedName>
        <fullName evidence="5">Sec translocon accessory complex subunit YajC</fullName>
    </recommendedName>
</protein>
<keyword evidence="12 13" id="KW-0472">Membrane</keyword>
<dbReference type="NCBIfam" id="TIGR00739">
    <property type="entry name" value="yajC"/>
    <property type="match status" value="1"/>
</dbReference>
<evidence type="ECO:0000313" key="15">
    <source>
        <dbReference type="Proteomes" id="UP001169764"/>
    </source>
</evidence>
<evidence type="ECO:0000313" key="14">
    <source>
        <dbReference type="EMBL" id="MDO6416792.1"/>
    </source>
</evidence>
<evidence type="ECO:0000256" key="2">
    <source>
        <dbReference type="ARBA" id="ARBA00004162"/>
    </source>
</evidence>
<keyword evidence="11" id="KW-0811">Translocation</keyword>
<dbReference type="InterPro" id="IPR003849">
    <property type="entry name" value="Preprotein_translocase_YajC"/>
</dbReference>
<evidence type="ECO:0000256" key="3">
    <source>
        <dbReference type="ARBA" id="ARBA00006742"/>
    </source>
</evidence>
<dbReference type="EMBL" id="JAUOTP010000012">
    <property type="protein sequence ID" value="MDO6416792.1"/>
    <property type="molecule type" value="Genomic_DNA"/>
</dbReference>
<evidence type="ECO:0000256" key="8">
    <source>
        <dbReference type="ARBA" id="ARBA00022692"/>
    </source>
</evidence>
<keyword evidence="8 13" id="KW-0812">Transmembrane</keyword>
<keyword evidence="6" id="KW-0813">Transport</keyword>
<comment type="function">
    <text evidence="1">The SecYEG-SecDF-YajC-YidC holo-translocon (HTL) protein secretase/insertase is a supercomplex required for protein secretion, insertion of proteins into membranes, and assembly of membrane protein complexes. While the SecYEG complex is essential for assembly of a number of proteins and complexes, the SecDF-YajC-YidC subcomplex facilitates these functions.</text>
</comment>
<reference evidence="14" key="1">
    <citation type="submission" date="2023-07" db="EMBL/GenBank/DDBJ databases">
        <authorList>
            <person name="Kim M."/>
        </authorList>
    </citation>
    <scope>NUCLEOTIDE SEQUENCE</scope>
    <source>
        <strain evidence="14">BIUV-7</strain>
    </source>
</reference>
<organism evidence="14 15">
    <name type="scientific">Sphingomonas natans</name>
    <dbReference type="NCBI Taxonomy" id="3063330"/>
    <lineage>
        <taxon>Bacteria</taxon>
        <taxon>Pseudomonadati</taxon>
        <taxon>Pseudomonadota</taxon>
        <taxon>Alphaproteobacteria</taxon>
        <taxon>Sphingomonadales</taxon>
        <taxon>Sphingomonadaceae</taxon>
        <taxon>Sphingomonas</taxon>
    </lineage>
</organism>
<evidence type="ECO:0000256" key="7">
    <source>
        <dbReference type="ARBA" id="ARBA00022475"/>
    </source>
</evidence>
<comment type="caution">
    <text evidence="14">The sequence shown here is derived from an EMBL/GenBank/DDBJ whole genome shotgun (WGS) entry which is preliminary data.</text>
</comment>
<evidence type="ECO:0000256" key="13">
    <source>
        <dbReference type="SAM" id="Phobius"/>
    </source>
</evidence>
<dbReference type="PANTHER" id="PTHR33909">
    <property type="entry name" value="SEC TRANSLOCON ACCESSORY COMPLEX SUBUNIT YAJC"/>
    <property type="match status" value="1"/>
</dbReference>
<proteinExistence type="inferred from homology"/>
<evidence type="ECO:0000256" key="10">
    <source>
        <dbReference type="ARBA" id="ARBA00022989"/>
    </source>
</evidence>
<dbReference type="SMART" id="SM01323">
    <property type="entry name" value="YajC"/>
    <property type="match status" value="1"/>
</dbReference>
<feature type="transmembrane region" description="Helical" evidence="13">
    <location>
        <begin position="20"/>
        <end position="41"/>
    </location>
</feature>
<evidence type="ECO:0000256" key="6">
    <source>
        <dbReference type="ARBA" id="ARBA00022448"/>
    </source>
</evidence>
<keyword evidence="9" id="KW-0653">Protein transport</keyword>
<keyword evidence="15" id="KW-1185">Reference proteome</keyword>
<name>A0ABT8YEM6_9SPHN</name>
<comment type="similarity">
    <text evidence="3">Belongs to the YajC family.</text>
</comment>
<evidence type="ECO:0000256" key="9">
    <source>
        <dbReference type="ARBA" id="ARBA00022927"/>
    </source>
</evidence>
<comment type="subcellular location">
    <subcellularLocation>
        <location evidence="2">Cell membrane</location>
        <topology evidence="2">Single-pass membrane protein</topology>
    </subcellularLocation>
</comment>
<gene>
    <name evidence="14" type="primary">yajC</name>
    <name evidence="14" type="ORF">Q4F19_20585</name>
</gene>
<evidence type="ECO:0000256" key="5">
    <source>
        <dbReference type="ARBA" id="ARBA00014962"/>
    </source>
</evidence>
<evidence type="ECO:0000256" key="1">
    <source>
        <dbReference type="ARBA" id="ARBA00002061"/>
    </source>
</evidence>
<comment type="subunit">
    <text evidence="4">Part of the SecDF-YidC-YajC translocase complex. The SecDF-YidC-YajC translocase forms a supercomplex with SecYEG, called the holo-translocon (HTL).</text>
</comment>
<sequence length="112" mass="11849">MFASPAFAQSTGAAQGSGGFLPILLQMAPLILIFGIFYLLLIRPQQQKLKEQRNLIDSAKKGDTVVTGGGLIGKVLKVDGDEVEIELGPNVKVRALKATLSDVRSGSKPAND</sequence>
<evidence type="ECO:0000256" key="11">
    <source>
        <dbReference type="ARBA" id="ARBA00023010"/>
    </source>
</evidence>
<evidence type="ECO:0000256" key="4">
    <source>
        <dbReference type="ARBA" id="ARBA00011718"/>
    </source>
</evidence>
<dbReference type="PRINTS" id="PR01853">
    <property type="entry name" value="YAJCTRNLCASE"/>
</dbReference>
<dbReference type="PANTHER" id="PTHR33909:SF1">
    <property type="entry name" value="SEC TRANSLOCON ACCESSORY COMPLEX SUBUNIT YAJC"/>
    <property type="match status" value="1"/>
</dbReference>
<accession>A0ABT8YEM6</accession>
<dbReference type="RefSeq" id="WP_303546635.1">
    <property type="nucleotide sequence ID" value="NZ_JAUOTP010000012.1"/>
</dbReference>
<evidence type="ECO:0000256" key="12">
    <source>
        <dbReference type="ARBA" id="ARBA00023136"/>
    </source>
</evidence>
<keyword evidence="10 13" id="KW-1133">Transmembrane helix</keyword>
<dbReference type="Pfam" id="PF02699">
    <property type="entry name" value="YajC"/>
    <property type="match status" value="1"/>
</dbReference>
<dbReference type="Proteomes" id="UP001169764">
    <property type="component" value="Unassembled WGS sequence"/>
</dbReference>